<keyword evidence="4" id="KW-0472">Membrane</keyword>
<dbReference type="GO" id="GO:0016020">
    <property type="term" value="C:membrane"/>
    <property type="evidence" value="ECO:0007669"/>
    <property type="project" value="UniProtKB-SubCell"/>
</dbReference>
<keyword evidence="1" id="KW-0677">Repeat</keyword>
<feature type="domain" description="Ig-like" evidence="6">
    <location>
        <begin position="215"/>
        <end position="297"/>
    </location>
</feature>
<comment type="caution">
    <text evidence="8">The sequence shown here is derived from an EMBL/GenBank/DDBJ whole genome shotgun (WGS) entry which is preliminary data.</text>
</comment>
<dbReference type="InterPro" id="IPR013106">
    <property type="entry name" value="Ig_V-set"/>
</dbReference>
<evidence type="ECO:0000313" key="8">
    <source>
        <dbReference type="EMBL" id="KAF7233514.1"/>
    </source>
</evidence>
<dbReference type="SMART" id="SM00406">
    <property type="entry name" value="IGv"/>
    <property type="match status" value="2"/>
</dbReference>
<dbReference type="SMART" id="SM00409">
    <property type="entry name" value="IG"/>
    <property type="match status" value="5"/>
</dbReference>
<dbReference type="InterPro" id="IPR003598">
    <property type="entry name" value="Ig_sub2"/>
</dbReference>
<evidence type="ECO:0000256" key="5">
    <source>
        <dbReference type="SAM" id="SignalP"/>
    </source>
</evidence>
<dbReference type="PROSITE" id="PS50835">
    <property type="entry name" value="IG_LIKE"/>
    <property type="match status" value="5"/>
</dbReference>
<feature type="domain" description="Fibronectin type-III" evidence="7">
    <location>
        <begin position="826"/>
        <end position="924"/>
    </location>
</feature>
<dbReference type="Gene3D" id="2.60.40.10">
    <property type="entry name" value="Immunoglobulins"/>
    <property type="match status" value="7"/>
</dbReference>
<accession>A0A8S9YLR0</accession>
<dbReference type="InterPro" id="IPR007110">
    <property type="entry name" value="Ig-like_dom"/>
</dbReference>
<dbReference type="PANTHER" id="PTHR44170:SF6">
    <property type="entry name" value="CONTACTIN"/>
    <property type="match status" value="1"/>
</dbReference>
<dbReference type="Pfam" id="PF00041">
    <property type="entry name" value="fn3"/>
    <property type="match status" value="1"/>
</dbReference>
<dbReference type="PANTHER" id="PTHR44170">
    <property type="entry name" value="PROTEIN SIDEKICK"/>
    <property type="match status" value="1"/>
</dbReference>
<evidence type="ECO:0000256" key="2">
    <source>
        <dbReference type="ARBA" id="ARBA00023157"/>
    </source>
</evidence>
<dbReference type="InterPro" id="IPR036179">
    <property type="entry name" value="Ig-like_dom_sf"/>
</dbReference>
<protein>
    <recommendedName>
        <fullName evidence="10">Roundabout</fullName>
    </recommendedName>
</protein>
<feature type="domain" description="Ig-like" evidence="6">
    <location>
        <begin position="137"/>
        <end position="210"/>
    </location>
</feature>
<feature type="signal peptide" evidence="5">
    <location>
        <begin position="1"/>
        <end position="19"/>
    </location>
</feature>
<name>A0A8S9YLR0_9TREM</name>
<feature type="domain" description="Ig-like" evidence="6">
    <location>
        <begin position="398"/>
        <end position="506"/>
    </location>
</feature>
<proteinExistence type="predicted"/>
<dbReference type="CDD" id="cd00063">
    <property type="entry name" value="FN3"/>
    <property type="match status" value="2"/>
</dbReference>
<evidence type="ECO:0000256" key="4">
    <source>
        <dbReference type="SAM" id="Phobius"/>
    </source>
</evidence>
<keyword evidence="2" id="KW-1015">Disulfide bond</keyword>
<evidence type="ECO:0000256" key="3">
    <source>
        <dbReference type="SAM" id="MobiDB-lite"/>
    </source>
</evidence>
<dbReference type="SMART" id="SM00408">
    <property type="entry name" value="IGc2"/>
    <property type="match status" value="5"/>
</dbReference>
<keyword evidence="4" id="KW-1133">Transmembrane helix</keyword>
<feature type="domain" description="Fibronectin type-III" evidence="7">
    <location>
        <begin position="530"/>
        <end position="637"/>
    </location>
</feature>
<keyword evidence="4" id="KW-0812">Transmembrane</keyword>
<evidence type="ECO:0000313" key="9">
    <source>
        <dbReference type="Proteomes" id="UP000822476"/>
    </source>
</evidence>
<keyword evidence="9" id="KW-1185">Reference proteome</keyword>
<feature type="compositionally biased region" description="Pro residues" evidence="3">
    <location>
        <begin position="1267"/>
        <end position="1288"/>
    </location>
</feature>
<organism evidence="8 9">
    <name type="scientific">Paragonimus skrjabini miyazakii</name>
    <dbReference type="NCBI Taxonomy" id="59628"/>
    <lineage>
        <taxon>Eukaryota</taxon>
        <taxon>Metazoa</taxon>
        <taxon>Spiralia</taxon>
        <taxon>Lophotrochozoa</taxon>
        <taxon>Platyhelminthes</taxon>
        <taxon>Trematoda</taxon>
        <taxon>Digenea</taxon>
        <taxon>Plagiorchiida</taxon>
        <taxon>Troglotremata</taxon>
        <taxon>Troglotrematidae</taxon>
        <taxon>Paragonimus</taxon>
    </lineage>
</organism>
<feature type="domain" description="Ig-like" evidence="6">
    <location>
        <begin position="26"/>
        <end position="116"/>
    </location>
</feature>
<dbReference type="PROSITE" id="PS50853">
    <property type="entry name" value="FN3"/>
    <property type="match status" value="2"/>
</dbReference>
<reference evidence="8" key="1">
    <citation type="submission" date="2019-07" db="EMBL/GenBank/DDBJ databases">
        <title>Annotation for the trematode Paragonimus miyazaki's.</title>
        <authorList>
            <person name="Choi Y.-J."/>
        </authorList>
    </citation>
    <scope>NUCLEOTIDE SEQUENCE</scope>
    <source>
        <strain evidence="8">Japan</strain>
    </source>
</reference>
<sequence length="1437" mass="158896">MKIIFVWTLYFICDLHVGAIVSPQKPKFEQSPKDSFPLRFKELLLKCQATGIPIPLITWYKDGEILQTQRDRPGTSNRITNHGELFFLSFDLEDEGKYYCNASNVHGWTLSSKALVRAAHFNSEGAEGPEDQLVDVGDRVVFQCVPPTGLPKPTLSWTHNSNTVEHNNRVKVLETGSLVIESVSQLDHGIYQCRAQNIAGQWKSKNAVLTVQRKPRFNFSPGSKQVFVGSSVELECSLSNDQNETVLWRRQGGEIPRTSLLNRRNLRIENVQLPDAGSYICEVSTVDGLVEASFRLYVLSPPSFLVTPDDREVFVGDSVFLDCLTTGKPMPVVRWIHNGENLWVPDKNDYAVGRCRLFPNGTLFINDISIEDEGLYECKASQLTSIVKSSAYLSVRSPNLVPLPLIEVGPQNATFHVGSTATLPCHATVLRYPLHNYRFGSLSRPELTIYWLINGVRASPHSDPRIEISGYLRISGVRMSDAGVYTCRAEVDDFLNPVRSTTWSASIKVADEIDPHPSAFLETQVFIPDPPEQVNIVEIGYTWIILEIASKNLTDDAHTQSFRTEAAPHTSSGFRVEVAVHNASSGWQVAVPYTTDTRISVHNLLSRTGYYVLVRAVNQHGIGRPLLLEHMVRTSAPVVVNDDDPLSLTSKIQPVQFSQLKLRSISPSEVLVEWSVCGPPSSIAHLSGFKATARAVPLSHCLSFDSENIVMTLDESKHETNCHLPPSSHFSFPGDFEEIPHCSVSELRKSSILDRSPPNFLSQVHTKLIPTAEWRNMSSMMLVIEALRPFVCYAIELEAFASLTTFDRYVSKKCHTSTVLTYDSTPIGAPKVSNARWLKNGTFLDITWQPPSEWKQSGVLTGYKMRVLSSASKFNQILNFGPEKRSAQLRDLDPWTNYTIYLAAMNCRGEGVRSLPVHVFTSPFEQSNFLYNHNVPKIGASFLPTAMSWETKQPNYRRIVFDGRETLMETNSAHRLNDPDMGVVAETDSASGLTREPWFIITVVGFVVLWILIVLVLVLCGRHRNRRQRRRAESSDIGTVTKNGRLISPTDPYSLSYSAASSWPSSVPTEIHPLVSSYDPNYYSEKTAPPAIGNGYPALATGINGLSHGAVAFGNSVAVNGCSPPVAVTASPLPGYTYGAQYSFGPPSMGYVTSNNISVNPVNPGVKCFQPLGSDANHCPDVRTKSALRPISVTQQLSGRFDRSIPNKSSRPDANTLQEEEDTVTPYASVPVMQQLILLDRATASSKQTAVNDHPGVARHLSLAEIIPPPPDYPPPSIPSGSSPPPLPASSSDRPAVWLHTGATTGGSGSGDDSAYYAHSELQPALSHQINTSQPRVPPHQWSCSLTASDASSTLLPHELTQHSDQKAGTQSFVFANITDPHALSFGKFQPHSFVVYHWSVGWLISRWWYRRSTIPKRSRASSRQFDGLSKIASTFH</sequence>
<evidence type="ECO:0008006" key="10">
    <source>
        <dbReference type="Google" id="ProtNLM"/>
    </source>
</evidence>
<dbReference type="SUPFAM" id="SSF49265">
    <property type="entry name" value="Fibronectin type III"/>
    <property type="match status" value="2"/>
</dbReference>
<dbReference type="InterPro" id="IPR003961">
    <property type="entry name" value="FN3_dom"/>
</dbReference>
<dbReference type="OrthoDB" id="428111at2759"/>
<dbReference type="CDD" id="cd00096">
    <property type="entry name" value="Ig"/>
    <property type="match status" value="1"/>
</dbReference>
<dbReference type="InterPro" id="IPR013783">
    <property type="entry name" value="Ig-like_fold"/>
</dbReference>
<dbReference type="InterPro" id="IPR003599">
    <property type="entry name" value="Ig_sub"/>
</dbReference>
<feature type="transmembrane region" description="Helical" evidence="4">
    <location>
        <begin position="998"/>
        <end position="1021"/>
    </location>
</feature>
<feature type="region of interest" description="Disordered" evidence="3">
    <location>
        <begin position="1202"/>
        <end position="1226"/>
    </location>
</feature>
<evidence type="ECO:0000256" key="1">
    <source>
        <dbReference type="ARBA" id="ARBA00022737"/>
    </source>
</evidence>
<dbReference type="EMBL" id="JTDE01021019">
    <property type="protein sequence ID" value="KAF7233514.1"/>
    <property type="molecule type" value="Genomic_DNA"/>
</dbReference>
<evidence type="ECO:0000259" key="6">
    <source>
        <dbReference type="PROSITE" id="PS50835"/>
    </source>
</evidence>
<feature type="domain" description="Ig-like" evidence="6">
    <location>
        <begin position="302"/>
        <end position="394"/>
    </location>
</feature>
<dbReference type="Pfam" id="PF13927">
    <property type="entry name" value="Ig_3"/>
    <property type="match status" value="4"/>
</dbReference>
<dbReference type="SUPFAM" id="SSF48726">
    <property type="entry name" value="Immunoglobulin"/>
    <property type="match status" value="5"/>
</dbReference>
<dbReference type="InterPro" id="IPR036116">
    <property type="entry name" value="FN3_sf"/>
</dbReference>
<feature type="chain" id="PRO_5035877105" description="Roundabout" evidence="5">
    <location>
        <begin position="20"/>
        <end position="1437"/>
    </location>
</feature>
<dbReference type="SMART" id="SM00060">
    <property type="entry name" value="FN3"/>
    <property type="match status" value="3"/>
</dbReference>
<keyword evidence="5" id="KW-0732">Signal</keyword>
<dbReference type="Proteomes" id="UP000822476">
    <property type="component" value="Unassembled WGS sequence"/>
</dbReference>
<feature type="region of interest" description="Disordered" evidence="3">
    <location>
        <begin position="1265"/>
        <end position="1316"/>
    </location>
</feature>
<feature type="compositionally biased region" description="Polar residues" evidence="3">
    <location>
        <begin position="1206"/>
        <end position="1217"/>
    </location>
</feature>
<gene>
    <name evidence="8" type="ORF">EG68_10265</name>
</gene>
<evidence type="ECO:0000259" key="7">
    <source>
        <dbReference type="PROSITE" id="PS50853"/>
    </source>
</evidence>
<dbReference type="GO" id="GO:0098609">
    <property type="term" value="P:cell-cell adhesion"/>
    <property type="evidence" value="ECO:0007669"/>
    <property type="project" value="TreeGrafter"/>
</dbReference>